<comment type="caution">
    <text evidence="2">The sequence shown here is derived from an EMBL/GenBank/DDBJ whole genome shotgun (WGS) entry which is preliminary data.</text>
</comment>
<reference evidence="2 3" key="1">
    <citation type="submission" date="2014-04" db="EMBL/GenBank/DDBJ databases">
        <title>Draft genome sequence of Photobacterium halotolerans S2753: a solonamide, ngercheumicin and holomycin producer.</title>
        <authorList>
            <person name="Machado H.R."/>
            <person name="Gram L."/>
        </authorList>
    </citation>
    <scope>NUCLEOTIDE SEQUENCE [LARGE SCALE GENOMIC DNA]</scope>
    <source>
        <strain evidence="2 3">S2753</strain>
    </source>
</reference>
<name>A0A066RMQ0_9GAMM</name>
<dbReference type="SUPFAM" id="SSF55729">
    <property type="entry name" value="Acyl-CoA N-acyltransferases (Nat)"/>
    <property type="match status" value="1"/>
</dbReference>
<dbReference type="OrthoDB" id="8304386at2"/>
<protein>
    <recommendedName>
        <fullName evidence="1">N-acetyltransferase domain-containing protein</fullName>
    </recommendedName>
</protein>
<dbReference type="EMBL" id="JMIB01000021">
    <property type="protein sequence ID" value="KDM91624.1"/>
    <property type="molecule type" value="Genomic_DNA"/>
</dbReference>
<dbReference type="GO" id="GO:0016747">
    <property type="term" value="F:acyltransferase activity, transferring groups other than amino-acyl groups"/>
    <property type="evidence" value="ECO:0007669"/>
    <property type="project" value="InterPro"/>
</dbReference>
<proteinExistence type="predicted"/>
<dbReference type="Pfam" id="PF00583">
    <property type="entry name" value="Acetyltransf_1"/>
    <property type="match status" value="1"/>
</dbReference>
<evidence type="ECO:0000313" key="3">
    <source>
        <dbReference type="Proteomes" id="UP000027192"/>
    </source>
</evidence>
<dbReference type="PROSITE" id="PS51186">
    <property type="entry name" value="GNAT"/>
    <property type="match status" value="1"/>
</dbReference>
<dbReference type="STRING" id="1654360.EA58_11425"/>
<evidence type="ECO:0000313" key="2">
    <source>
        <dbReference type="EMBL" id="KDM91624.1"/>
    </source>
</evidence>
<accession>A0A066RMQ0</accession>
<organism evidence="2 3">
    <name type="scientific">Photobacterium galatheae</name>
    <dbReference type="NCBI Taxonomy" id="1654360"/>
    <lineage>
        <taxon>Bacteria</taxon>
        <taxon>Pseudomonadati</taxon>
        <taxon>Pseudomonadota</taxon>
        <taxon>Gammaproteobacteria</taxon>
        <taxon>Vibrionales</taxon>
        <taxon>Vibrionaceae</taxon>
        <taxon>Photobacterium</taxon>
    </lineage>
</organism>
<dbReference type="RefSeq" id="WP_036752374.1">
    <property type="nucleotide sequence ID" value="NZ_JAGSGC010000006.1"/>
</dbReference>
<feature type="domain" description="N-acetyltransferase" evidence="1">
    <location>
        <begin position="2"/>
        <end position="158"/>
    </location>
</feature>
<gene>
    <name evidence="2" type="ORF">EA58_11425</name>
</gene>
<dbReference type="Proteomes" id="UP000027192">
    <property type="component" value="Unassembled WGS sequence"/>
</dbReference>
<dbReference type="InterPro" id="IPR000182">
    <property type="entry name" value="GNAT_dom"/>
</dbReference>
<evidence type="ECO:0000259" key="1">
    <source>
        <dbReference type="PROSITE" id="PS51186"/>
    </source>
</evidence>
<dbReference type="Gene3D" id="3.40.630.30">
    <property type="match status" value="1"/>
</dbReference>
<keyword evidence="3" id="KW-1185">Reference proteome</keyword>
<sequence>MIRIEQYTEYRKAEVCSLLVNPEQTEFTIGKMPEVLADLQAHEHACLITINHQVAGSFILDTRYAETYRFCPEDALGVRALLIDKAFQGQGIASQGIRALPAFVQRHYPDVQALYLTVNCHNLPAYQCYLKTGFQDTGDLYYGGPAGPQHILFKHLSGEHACSPE</sequence>
<dbReference type="InterPro" id="IPR016181">
    <property type="entry name" value="Acyl_CoA_acyltransferase"/>
</dbReference>
<dbReference type="AlphaFoldDB" id="A0A066RMQ0"/>